<feature type="transmembrane region" description="Helical" evidence="2">
    <location>
        <begin position="29"/>
        <end position="52"/>
    </location>
</feature>
<gene>
    <name evidence="3" type="ORF">METZ01_LOCUS92462</name>
</gene>
<name>A0A381VIJ4_9ZZZZ</name>
<evidence type="ECO:0000256" key="2">
    <source>
        <dbReference type="SAM" id="Phobius"/>
    </source>
</evidence>
<keyword evidence="2" id="KW-0472">Membrane</keyword>
<keyword evidence="2" id="KW-0812">Transmembrane</keyword>
<feature type="non-terminal residue" evidence="3">
    <location>
        <position position="53"/>
    </location>
</feature>
<accession>A0A381VIJ4</accession>
<reference evidence="3" key="1">
    <citation type="submission" date="2018-05" db="EMBL/GenBank/DDBJ databases">
        <authorList>
            <person name="Lanie J.A."/>
            <person name="Ng W.-L."/>
            <person name="Kazmierczak K.M."/>
            <person name="Andrzejewski T.M."/>
            <person name="Davidsen T.M."/>
            <person name="Wayne K.J."/>
            <person name="Tettelin H."/>
            <person name="Glass J.I."/>
            <person name="Rusch D."/>
            <person name="Podicherti R."/>
            <person name="Tsui H.-C.T."/>
            <person name="Winkler M.E."/>
        </authorList>
    </citation>
    <scope>NUCLEOTIDE SEQUENCE</scope>
</reference>
<feature type="compositionally biased region" description="Basic and acidic residues" evidence="1">
    <location>
        <begin position="11"/>
        <end position="21"/>
    </location>
</feature>
<protein>
    <submittedName>
        <fullName evidence="3">Uncharacterized protein</fullName>
    </submittedName>
</protein>
<proteinExistence type="predicted"/>
<organism evidence="3">
    <name type="scientific">marine metagenome</name>
    <dbReference type="NCBI Taxonomy" id="408172"/>
    <lineage>
        <taxon>unclassified sequences</taxon>
        <taxon>metagenomes</taxon>
        <taxon>ecological metagenomes</taxon>
    </lineage>
</organism>
<evidence type="ECO:0000256" key="1">
    <source>
        <dbReference type="SAM" id="MobiDB-lite"/>
    </source>
</evidence>
<sequence length="53" mass="5612">MSEQSDISDVDGARDASEWDQPHPQMDDAIGTVVVVSVALVLLLASAIGILYL</sequence>
<evidence type="ECO:0000313" key="3">
    <source>
        <dbReference type="EMBL" id="SVA39608.1"/>
    </source>
</evidence>
<dbReference type="EMBL" id="UINC01008813">
    <property type="protein sequence ID" value="SVA39608.1"/>
    <property type="molecule type" value="Genomic_DNA"/>
</dbReference>
<feature type="region of interest" description="Disordered" evidence="1">
    <location>
        <begin position="1"/>
        <end position="25"/>
    </location>
</feature>
<keyword evidence="2" id="KW-1133">Transmembrane helix</keyword>
<dbReference type="AlphaFoldDB" id="A0A381VIJ4"/>